<comment type="function">
    <text evidence="5">Required for morphogenesis and for the elongation of the flagellar filament by facilitating polymerization of the flagellin monomers at the tip of growing filament. Forms a capping structure, which prevents flagellin subunits (transported through the central channel of the flagellum) from leaking out without polymerization at the distal end.</text>
</comment>
<comment type="subunit">
    <text evidence="2 5">Homopentamer.</text>
</comment>
<evidence type="ECO:0000259" key="6">
    <source>
        <dbReference type="Pfam" id="PF02465"/>
    </source>
</evidence>
<keyword evidence="9" id="KW-1185">Reference proteome</keyword>
<keyword evidence="5" id="KW-0964">Secreted</keyword>
<evidence type="ECO:0000313" key="9">
    <source>
        <dbReference type="Proteomes" id="UP000184346"/>
    </source>
</evidence>
<dbReference type="AlphaFoldDB" id="A0A1M5CND0"/>
<reference evidence="8 9" key="1">
    <citation type="submission" date="2016-11" db="EMBL/GenBank/DDBJ databases">
        <authorList>
            <person name="Jaros S."/>
            <person name="Januszkiewicz K."/>
            <person name="Wedrychowicz H."/>
        </authorList>
    </citation>
    <scope>NUCLEOTIDE SEQUENCE [LARGE SCALE GENOMIC DNA]</scope>
    <source>
        <strain evidence="8 9">DSM 19980</strain>
    </source>
</reference>
<dbReference type="NCBIfam" id="NF005955">
    <property type="entry name" value="PRK08032.1"/>
    <property type="match status" value="1"/>
</dbReference>
<dbReference type="EMBL" id="FQUJ01000014">
    <property type="protein sequence ID" value="SHF56219.1"/>
    <property type="molecule type" value="Genomic_DNA"/>
</dbReference>
<evidence type="ECO:0000259" key="7">
    <source>
        <dbReference type="Pfam" id="PF07195"/>
    </source>
</evidence>
<evidence type="ECO:0000256" key="4">
    <source>
        <dbReference type="ARBA" id="ARBA00023143"/>
    </source>
</evidence>
<protein>
    <recommendedName>
        <fullName evidence="5">Flagellar hook-associated protein 2</fullName>
        <shortName evidence="5">HAP2</shortName>
    </recommendedName>
    <alternativeName>
        <fullName evidence="5">Flagellar cap protein</fullName>
    </alternativeName>
</protein>
<evidence type="ECO:0000256" key="2">
    <source>
        <dbReference type="ARBA" id="ARBA00011255"/>
    </source>
</evidence>
<dbReference type="InterPro" id="IPR040026">
    <property type="entry name" value="FliD"/>
</dbReference>
<comment type="subcellular location">
    <subcellularLocation>
        <location evidence="5">Secreted</location>
    </subcellularLocation>
    <subcellularLocation>
        <location evidence="5">Bacterial flagellum</location>
    </subcellularLocation>
</comment>
<dbReference type="InterPro" id="IPR003481">
    <property type="entry name" value="FliD_N"/>
</dbReference>
<dbReference type="STRING" id="1121942.SAMN02745148_02988"/>
<gene>
    <name evidence="8" type="ORF">SAMN02745148_02988</name>
</gene>
<evidence type="ECO:0000313" key="8">
    <source>
        <dbReference type="EMBL" id="SHF56219.1"/>
    </source>
</evidence>
<dbReference type="GO" id="GO:0005576">
    <property type="term" value="C:extracellular region"/>
    <property type="evidence" value="ECO:0007669"/>
    <property type="project" value="UniProtKB-SubCell"/>
</dbReference>
<keyword evidence="4 5" id="KW-0975">Bacterial flagellum</keyword>
<feature type="domain" description="Flagellar hook-associated protein 2 C-terminal" evidence="7">
    <location>
        <begin position="216"/>
        <end position="439"/>
    </location>
</feature>
<dbReference type="Proteomes" id="UP000184346">
    <property type="component" value="Unassembled WGS sequence"/>
</dbReference>
<name>A0A1M5CND0_9GAMM</name>
<dbReference type="InterPro" id="IPR010810">
    <property type="entry name" value="Flagellin_hook_IN_motif"/>
</dbReference>
<keyword evidence="8" id="KW-0969">Cilium</keyword>
<dbReference type="OrthoDB" id="5980200at2"/>
<dbReference type="Pfam" id="PF02465">
    <property type="entry name" value="FliD_N"/>
    <property type="match status" value="1"/>
</dbReference>
<comment type="similarity">
    <text evidence="1 5">Belongs to the FliD family.</text>
</comment>
<dbReference type="InterPro" id="IPR010809">
    <property type="entry name" value="FliD_C"/>
</dbReference>
<organism evidence="8 9">
    <name type="scientific">Modicisalibacter ilicicola DSM 19980</name>
    <dbReference type="NCBI Taxonomy" id="1121942"/>
    <lineage>
        <taxon>Bacteria</taxon>
        <taxon>Pseudomonadati</taxon>
        <taxon>Pseudomonadota</taxon>
        <taxon>Gammaproteobacteria</taxon>
        <taxon>Oceanospirillales</taxon>
        <taxon>Halomonadaceae</taxon>
        <taxon>Modicisalibacter</taxon>
    </lineage>
</organism>
<keyword evidence="8" id="KW-0282">Flagellum</keyword>
<dbReference type="RefSeq" id="WP_072824284.1">
    <property type="nucleotide sequence ID" value="NZ_FQUJ01000014.1"/>
</dbReference>
<dbReference type="PANTHER" id="PTHR30288:SF0">
    <property type="entry name" value="FLAGELLAR HOOK-ASSOCIATED PROTEIN 2"/>
    <property type="match status" value="1"/>
</dbReference>
<dbReference type="GO" id="GO:0007155">
    <property type="term" value="P:cell adhesion"/>
    <property type="evidence" value="ECO:0007669"/>
    <property type="project" value="InterPro"/>
</dbReference>
<evidence type="ECO:0000256" key="1">
    <source>
        <dbReference type="ARBA" id="ARBA00009764"/>
    </source>
</evidence>
<keyword evidence="8" id="KW-0966">Cell projection</keyword>
<dbReference type="GO" id="GO:0071973">
    <property type="term" value="P:bacterial-type flagellum-dependent cell motility"/>
    <property type="evidence" value="ECO:0007669"/>
    <property type="project" value="TreeGrafter"/>
</dbReference>
<dbReference type="Pfam" id="PF07196">
    <property type="entry name" value="Flagellin_IN"/>
    <property type="match status" value="1"/>
</dbReference>
<keyword evidence="3" id="KW-0175">Coiled coil</keyword>
<dbReference type="PANTHER" id="PTHR30288">
    <property type="entry name" value="FLAGELLAR CAP/ASSEMBLY PROTEIN FLID"/>
    <property type="match status" value="1"/>
</dbReference>
<dbReference type="GO" id="GO:0009424">
    <property type="term" value="C:bacterial-type flagellum hook"/>
    <property type="evidence" value="ECO:0007669"/>
    <property type="project" value="UniProtKB-UniRule"/>
</dbReference>
<sequence length="458" mass="48672">MASISSLGIGSGMDLNGLVDQLESAERQQLAPIVQQQRSYQAKISAFGKLESALDKFQEAAAKLNDADTFHAVKSSMSGDSMTAAAGSSAVPGSYRIKVEQLAQAHSLATTGMQEKTDKLGGGSLSIQVGDENLAIDITEDESSLESIRDAINAQEGGVTASIINDGSDKPYRLVLTSKDTGIDSQMTVTASGDARLQDLLTHNAQDSTMVQTTEAKNAALSINGISISSQSNRVEEAIQGVTLNLEKTTGNEEETFTVSQDSAAIAKNVRGFVDAYNALQETMGSLTSYNKETNTAGQLLGDSTMRGVESRLRNLMGTPLGGEGLQRLADVGIELKLDGSLEVDSEKLDTIIADSPESLSRFFGGDDATEGLADMIETSVTAMLNEGGLLSNATSGLENRIDSLSDRYDRMESSIDATVARYRKQFAQMDTLVAQMNSTMSYLGQQFDAMNAQLGRE</sequence>
<accession>A0A1M5CND0</accession>
<evidence type="ECO:0000256" key="3">
    <source>
        <dbReference type="ARBA" id="ARBA00023054"/>
    </source>
</evidence>
<feature type="domain" description="Flagellar hook-associated protein 2 N-terminal" evidence="6">
    <location>
        <begin position="11"/>
        <end position="106"/>
    </location>
</feature>
<evidence type="ECO:0000256" key="5">
    <source>
        <dbReference type="RuleBase" id="RU362066"/>
    </source>
</evidence>
<proteinExistence type="inferred from homology"/>
<dbReference type="GO" id="GO:0009421">
    <property type="term" value="C:bacterial-type flagellum filament cap"/>
    <property type="evidence" value="ECO:0007669"/>
    <property type="project" value="InterPro"/>
</dbReference>
<dbReference type="Pfam" id="PF07195">
    <property type="entry name" value="FliD_C"/>
    <property type="match status" value="1"/>
</dbReference>